<name>A0A1X7JKD5_9SPHI</name>
<evidence type="ECO:0000313" key="3">
    <source>
        <dbReference type="EMBL" id="SMG28017.1"/>
    </source>
</evidence>
<organism evidence="3 4">
    <name type="scientific">Sphingobacterium psychroaquaticum</name>
    <dbReference type="NCBI Taxonomy" id="561061"/>
    <lineage>
        <taxon>Bacteria</taxon>
        <taxon>Pseudomonadati</taxon>
        <taxon>Bacteroidota</taxon>
        <taxon>Sphingobacteriia</taxon>
        <taxon>Sphingobacteriales</taxon>
        <taxon>Sphingobacteriaceae</taxon>
        <taxon>Sphingobacterium</taxon>
    </lineage>
</organism>
<evidence type="ECO:0000256" key="1">
    <source>
        <dbReference type="SAM" id="SignalP"/>
    </source>
</evidence>
<dbReference type="STRING" id="561061.SAMN05660862_1764"/>
<dbReference type="InterPro" id="IPR045743">
    <property type="entry name" value="DUF6089"/>
</dbReference>
<feature type="domain" description="DUF6089" evidence="2">
    <location>
        <begin position="10"/>
        <end position="209"/>
    </location>
</feature>
<dbReference type="InterPro" id="IPR011250">
    <property type="entry name" value="OMP/PagP_B-barrel"/>
</dbReference>
<evidence type="ECO:0000259" key="2">
    <source>
        <dbReference type="Pfam" id="PF19573"/>
    </source>
</evidence>
<keyword evidence="4" id="KW-1185">Reference proteome</keyword>
<gene>
    <name evidence="3" type="ORF">SAMN05660862_1764</name>
</gene>
<feature type="signal peptide" evidence="1">
    <location>
        <begin position="1"/>
        <end position="19"/>
    </location>
</feature>
<dbReference type="Gene3D" id="2.40.160.20">
    <property type="match status" value="1"/>
</dbReference>
<feature type="chain" id="PRO_5010859258" evidence="1">
    <location>
        <begin position="20"/>
        <end position="286"/>
    </location>
</feature>
<proteinExistence type="predicted"/>
<keyword evidence="1" id="KW-0732">Signal</keyword>
<dbReference type="AlphaFoldDB" id="A0A1X7JKD5"/>
<dbReference type="Proteomes" id="UP000192980">
    <property type="component" value="Unassembled WGS sequence"/>
</dbReference>
<dbReference type="RefSeq" id="WP_144036534.1">
    <property type="nucleotide sequence ID" value="NZ_FXAU01000003.1"/>
</dbReference>
<dbReference type="OrthoDB" id="654178at2"/>
<evidence type="ECO:0000313" key="4">
    <source>
        <dbReference type="Proteomes" id="UP000192980"/>
    </source>
</evidence>
<dbReference type="Pfam" id="PF19573">
    <property type="entry name" value="DUF6089"/>
    <property type="match status" value="1"/>
</dbReference>
<dbReference type="SUPFAM" id="SSF56925">
    <property type="entry name" value="OMPA-like"/>
    <property type="match status" value="1"/>
</dbReference>
<reference evidence="3 4" key="1">
    <citation type="submission" date="2017-04" db="EMBL/GenBank/DDBJ databases">
        <authorList>
            <person name="Afonso C.L."/>
            <person name="Miller P.J."/>
            <person name="Scott M.A."/>
            <person name="Spackman E."/>
            <person name="Goraichik I."/>
            <person name="Dimitrov K.M."/>
            <person name="Suarez D.L."/>
            <person name="Swayne D.E."/>
        </authorList>
    </citation>
    <scope>NUCLEOTIDE SEQUENCE [LARGE SCALE GENOMIC DNA]</scope>
    <source>
        <strain evidence="3 4">DSM 22418</strain>
    </source>
</reference>
<protein>
    <submittedName>
        <fullName evidence="3">Outer membrane protein beta-barrel domain-containing protein</fullName>
    </submittedName>
</protein>
<dbReference type="EMBL" id="FXAU01000003">
    <property type="protein sequence ID" value="SMG28017.1"/>
    <property type="molecule type" value="Genomic_DNA"/>
</dbReference>
<sequence length="286" mass="32461">MKRLSYLIFGIGMMLSSVAKGQQWEVGINGGATGFMGDVNPDNPFYLKNAGGGFFLKRNFNSTWGVQLAYNYLQLYGNDSDDKDPYRNARGHLFYNKVHELALRGDFNFFRYIPDKELNRYTPYLFGGLGVMKHNPYVNIKDGGKYNLADLQLQDDNSLKKIAPFVLVGTGFKYNIKGAWTIGAEVGYRTAFNNDIDNISNKYPQYSAIDAVRLPEEFRTVVASGDPALPSEYEPNGLWLNLAYPNGDYSTYQGKAKGHGRKRDGYMTVGFTLSFTFLDKRCYWWL</sequence>
<accession>A0A1X7JKD5</accession>